<keyword evidence="3" id="KW-1185">Reference proteome</keyword>
<protein>
    <submittedName>
        <fullName evidence="2">Uncharacterized protein</fullName>
    </submittedName>
</protein>
<accession>A0A4U8YQ02</accession>
<name>A0A4U8YQ02_9BACT</name>
<dbReference type="EMBL" id="CAADHO010000008">
    <property type="protein sequence ID" value="VFQ46335.1"/>
    <property type="molecule type" value="Genomic_DNA"/>
</dbReference>
<gene>
    <name evidence="2" type="ORF">MSL71_39990</name>
</gene>
<dbReference type="Proteomes" id="UP000507962">
    <property type="component" value="Unassembled WGS sequence"/>
</dbReference>
<dbReference type="InterPro" id="IPR045392">
    <property type="entry name" value="DUF6519"/>
</dbReference>
<dbReference type="Pfam" id="PF20129">
    <property type="entry name" value="DUF6519"/>
    <property type="match status" value="1"/>
</dbReference>
<reference evidence="2 3" key="1">
    <citation type="submission" date="2019-03" db="EMBL/GenBank/DDBJ databases">
        <authorList>
            <person name="Nijsse B."/>
        </authorList>
    </citation>
    <scope>NUCLEOTIDE SEQUENCE [LARGE SCALE GENOMIC DNA]</scope>
    <source>
        <strain evidence="2">Desulfoluna butyratoxydans MSL71</strain>
    </source>
</reference>
<evidence type="ECO:0000313" key="2">
    <source>
        <dbReference type="EMBL" id="VFQ46335.1"/>
    </source>
</evidence>
<evidence type="ECO:0000313" key="3">
    <source>
        <dbReference type="Proteomes" id="UP000507962"/>
    </source>
</evidence>
<proteinExistence type="predicted"/>
<feature type="region of interest" description="Disordered" evidence="1">
    <location>
        <begin position="277"/>
        <end position="296"/>
    </location>
</feature>
<sequence length="405" mass="44299">MGNFSRDTFDRLNRYVGVRLQQGVPLVDADWNEQEDIRKYELQAFLTWFAGNGVPQGNDGFEILSASGRQNDFVIRGGDGTAEGAGRCLVEGMDVINVSNMRFSHQPLFNAPALAERWGVDPVAPLTTPRNVRADTVYLDVWEREVDSDEDGALVNPAIGLETCVRLKREWAVRVAEGSLFPPNPAAGHAFYPIARLNRPAGRATITGDHIADLRATGIRLTNLSEEIRDARGIKGNIGNRLDESLTKGGQLRHHVVGNDQVRSDAAIDESKIAFAAGGHDHSGEDNGKPVGTEGLANGAVTRKKLGIDLVNSGSVMDLMPEQSVTQLVEANVDPLVGIKKLYMQCVAITDVTEAGKAEVSSELIYTSREDQNAYDVNIRFTNIRNGSSNEKVDLMWYVYTFAED</sequence>
<evidence type="ECO:0000256" key="1">
    <source>
        <dbReference type="SAM" id="MobiDB-lite"/>
    </source>
</evidence>
<organism evidence="2 3">
    <name type="scientific">Desulfoluna butyratoxydans</name>
    <dbReference type="NCBI Taxonomy" id="231438"/>
    <lineage>
        <taxon>Bacteria</taxon>
        <taxon>Pseudomonadati</taxon>
        <taxon>Thermodesulfobacteriota</taxon>
        <taxon>Desulfobacteria</taxon>
        <taxon>Desulfobacterales</taxon>
        <taxon>Desulfolunaceae</taxon>
        <taxon>Desulfoluna</taxon>
    </lineage>
</organism>
<dbReference type="AlphaFoldDB" id="A0A4U8YQ02"/>
<feature type="compositionally biased region" description="Basic and acidic residues" evidence="1">
    <location>
        <begin position="279"/>
        <end position="288"/>
    </location>
</feature>
<dbReference type="RefSeq" id="WP_180143897.1">
    <property type="nucleotide sequence ID" value="NZ_CAADHO010000008.1"/>
</dbReference>